<dbReference type="Pfam" id="PF00884">
    <property type="entry name" value="Sulfatase"/>
    <property type="match status" value="1"/>
</dbReference>
<dbReference type="PANTHER" id="PTHR43108:SF6">
    <property type="entry name" value="N-SULPHOGLUCOSAMINE SULPHOHYDROLASE"/>
    <property type="match status" value="1"/>
</dbReference>
<reference evidence="8 9" key="1">
    <citation type="submission" date="2019-02" db="EMBL/GenBank/DDBJ databases">
        <title>Deep-cultivation of Planctomycetes and their phenomic and genomic characterization uncovers novel biology.</title>
        <authorList>
            <person name="Wiegand S."/>
            <person name="Jogler M."/>
            <person name="Boedeker C."/>
            <person name="Pinto D."/>
            <person name="Vollmers J."/>
            <person name="Rivas-Marin E."/>
            <person name="Kohn T."/>
            <person name="Peeters S.H."/>
            <person name="Heuer A."/>
            <person name="Rast P."/>
            <person name="Oberbeckmann S."/>
            <person name="Bunk B."/>
            <person name="Jeske O."/>
            <person name="Meyerdierks A."/>
            <person name="Storesund J.E."/>
            <person name="Kallscheuer N."/>
            <person name="Luecker S."/>
            <person name="Lage O.M."/>
            <person name="Pohl T."/>
            <person name="Merkel B.J."/>
            <person name="Hornburger P."/>
            <person name="Mueller R.-W."/>
            <person name="Bruemmer F."/>
            <person name="Labrenz M."/>
            <person name="Spormann A.M."/>
            <person name="Op den Camp H."/>
            <person name="Overmann J."/>
            <person name="Amann R."/>
            <person name="Jetten M.S.M."/>
            <person name="Mascher T."/>
            <person name="Medema M.H."/>
            <person name="Devos D.P."/>
            <person name="Kaster A.-K."/>
            <person name="Ovreas L."/>
            <person name="Rohde M."/>
            <person name="Galperin M.Y."/>
            <person name="Jogler C."/>
        </authorList>
    </citation>
    <scope>NUCLEOTIDE SEQUENCE [LARGE SCALE GENOMIC DNA]</scope>
    <source>
        <strain evidence="8 9">K23_9</strain>
    </source>
</reference>
<keyword evidence="4" id="KW-0325">Glycoprotein</keyword>
<dbReference type="InterPro" id="IPR024607">
    <property type="entry name" value="Sulfatase_CS"/>
</dbReference>
<protein>
    <submittedName>
        <fullName evidence="8">Arylsulfatase</fullName>
        <ecNumber evidence="8">3.1.6.1</ecNumber>
    </submittedName>
</protein>
<dbReference type="InterPro" id="IPR000917">
    <property type="entry name" value="Sulfatase_N"/>
</dbReference>
<evidence type="ECO:0000256" key="1">
    <source>
        <dbReference type="ARBA" id="ARBA00008779"/>
    </source>
</evidence>
<dbReference type="CDD" id="cd16031">
    <property type="entry name" value="G6S_like"/>
    <property type="match status" value="1"/>
</dbReference>
<dbReference type="SUPFAM" id="SSF53649">
    <property type="entry name" value="Alkaline phosphatase-like"/>
    <property type="match status" value="1"/>
</dbReference>
<dbReference type="RefSeq" id="WP_145415979.1">
    <property type="nucleotide sequence ID" value="NZ_CP036526.1"/>
</dbReference>
<keyword evidence="3 8" id="KW-0378">Hydrolase</keyword>
<feature type="coiled-coil region" evidence="5">
    <location>
        <begin position="538"/>
        <end position="567"/>
    </location>
</feature>
<dbReference type="EMBL" id="CP036526">
    <property type="protein sequence ID" value="QDT08433.1"/>
    <property type="molecule type" value="Genomic_DNA"/>
</dbReference>
<feature type="signal peptide" evidence="6">
    <location>
        <begin position="1"/>
        <end position="20"/>
    </location>
</feature>
<keyword evidence="2 6" id="KW-0732">Signal</keyword>
<dbReference type="PROSITE" id="PS00149">
    <property type="entry name" value="SULFATASE_2"/>
    <property type="match status" value="1"/>
</dbReference>
<dbReference type="Proteomes" id="UP000319817">
    <property type="component" value="Chromosome"/>
</dbReference>
<evidence type="ECO:0000256" key="4">
    <source>
        <dbReference type="ARBA" id="ARBA00023180"/>
    </source>
</evidence>
<feature type="domain" description="Sulfatase N-terminal" evidence="7">
    <location>
        <begin position="24"/>
        <end position="391"/>
    </location>
</feature>
<dbReference type="GO" id="GO:0004065">
    <property type="term" value="F:arylsulfatase activity"/>
    <property type="evidence" value="ECO:0007669"/>
    <property type="project" value="UniProtKB-EC"/>
</dbReference>
<dbReference type="Gene3D" id="3.40.720.10">
    <property type="entry name" value="Alkaline Phosphatase, subunit A"/>
    <property type="match status" value="1"/>
</dbReference>
<comment type="similarity">
    <text evidence="1">Belongs to the sulfatase family.</text>
</comment>
<dbReference type="InterPro" id="IPR017850">
    <property type="entry name" value="Alkaline_phosphatase_core_sf"/>
</dbReference>
<dbReference type="PANTHER" id="PTHR43108">
    <property type="entry name" value="N-ACETYLGLUCOSAMINE-6-SULFATASE FAMILY MEMBER"/>
    <property type="match status" value="1"/>
</dbReference>
<sequence length="568" mass="64938" precursor="true">MSTRVLLAVLLGFVSLQVQAADRPNVLFVMSDDHTAQAVGAYATTLKSLDPTPTIDSIAAEGMVFDNAFCTNAICTPSRACIITGLYNHNNGVFDLGGNIPPAKQVLPILMRQAGYQTAMIGKWHLKVEPNYDYYKVVPGQGKYFDTEFRIQGDKEWPKNMVKYPGSHSTDVIADSTLEWFKEKRDPSKPFFVCHHFKAPHDYFESNPRYDDYLADVQIPEPVSLWSKPDRWGSLATRGHNGELEPHIGTSIGRRNPRRSYAADLPQKFPNEFKWDFKDPNLSDEQVKRLAYQAYLKKYLRCVKGVDDNLKRIIDYLKAEGLYDNTLIVYTGDQGFWLGEKDYQDKRWAYDASMRMPFIVRYPKSIPAGTRSDAIIENVDYPAMMLDFAGVQIPSTMQGRSFRTICETGNEPSDWKKAAYYRYWMHMAHHDNPGEMAIRTKTHKLIYFYGCDYNGENQTPPAWELYDLVKDPEELRNVYDDAAYATVRDELKTQFAQMRKDNGDDGSHYPKCEAIVQEFWDYDEADRVKAIEISHAFLKRREAELAAVQAKKKIQQAKKKAAAAAAAN</sequence>
<proteinExistence type="inferred from homology"/>
<gene>
    <name evidence="8" type="primary">atsA_16</name>
    <name evidence="8" type="ORF">K239x_03720</name>
</gene>
<evidence type="ECO:0000313" key="8">
    <source>
        <dbReference type="EMBL" id="QDT08433.1"/>
    </source>
</evidence>
<name>A0A517NMX4_9BACT</name>
<feature type="chain" id="PRO_5021769242" evidence="6">
    <location>
        <begin position="21"/>
        <end position="568"/>
    </location>
</feature>
<dbReference type="PROSITE" id="PS00523">
    <property type="entry name" value="SULFATASE_1"/>
    <property type="match status" value="1"/>
</dbReference>
<evidence type="ECO:0000259" key="7">
    <source>
        <dbReference type="Pfam" id="PF00884"/>
    </source>
</evidence>
<keyword evidence="9" id="KW-1185">Reference proteome</keyword>
<evidence type="ECO:0000313" key="9">
    <source>
        <dbReference type="Proteomes" id="UP000319817"/>
    </source>
</evidence>
<dbReference type="AlphaFoldDB" id="A0A517NMX4"/>
<evidence type="ECO:0000256" key="3">
    <source>
        <dbReference type="ARBA" id="ARBA00022801"/>
    </source>
</evidence>
<evidence type="ECO:0000256" key="2">
    <source>
        <dbReference type="ARBA" id="ARBA00022729"/>
    </source>
</evidence>
<evidence type="ECO:0000256" key="5">
    <source>
        <dbReference type="SAM" id="Coils"/>
    </source>
</evidence>
<accession>A0A517NMX4</accession>
<organism evidence="8 9">
    <name type="scientific">Stieleria marina</name>
    <dbReference type="NCBI Taxonomy" id="1930275"/>
    <lineage>
        <taxon>Bacteria</taxon>
        <taxon>Pseudomonadati</taxon>
        <taxon>Planctomycetota</taxon>
        <taxon>Planctomycetia</taxon>
        <taxon>Pirellulales</taxon>
        <taxon>Pirellulaceae</taxon>
        <taxon>Stieleria</taxon>
    </lineage>
</organism>
<keyword evidence="5" id="KW-0175">Coiled coil</keyword>
<dbReference type="EC" id="3.1.6.1" evidence="8"/>
<dbReference type="OrthoDB" id="237120at2"/>
<evidence type="ECO:0000256" key="6">
    <source>
        <dbReference type="SAM" id="SignalP"/>
    </source>
</evidence>